<accession>A0A7T8QT07</accession>
<dbReference type="Gene3D" id="2.10.25.10">
    <property type="entry name" value="Laminin"/>
    <property type="match status" value="3"/>
</dbReference>
<dbReference type="PANTHER" id="PTHR10199">
    <property type="entry name" value="THROMBOSPONDIN"/>
    <property type="match status" value="1"/>
</dbReference>
<feature type="region of interest" description="Disordered" evidence="10">
    <location>
        <begin position="421"/>
        <end position="506"/>
    </location>
</feature>
<feature type="compositionally biased region" description="Acidic residues" evidence="10">
    <location>
        <begin position="462"/>
        <end position="472"/>
    </location>
</feature>
<keyword evidence="2" id="KW-0245">EGF-like domain</keyword>
<dbReference type="SUPFAM" id="SSF49899">
    <property type="entry name" value="Concanavalin A-like lectins/glucanases"/>
    <property type="match status" value="1"/>
</dbReference>
<evidence type="ECO:0000259" key="11">
    <source>
        <dbReference type="PROSITE" id="PS51236"/>
    </source>
</evidence>
<feature type="non-terminal residue" evidence="12">
    <location>
        <position position="618"/>
    </location>
</feature>
<dbReference type="Pfam" id="PF07645">
    <property type="entry name" value="EGF_CA"/>
    <property type="match status" value="1"/>
</dbReference>
<dbReference type="InterPro" id="IPR008859">
    <property type="entry name" value="Thrombospondin_C"/>
</dbReference>
<keyword evidence="4" id="KW-0677">Repeat</keyword>
<dbReference type="CDD" id="cd00054">
    <property type="entry name" value="EGF_CA"/>
    <property type="match status" value="1"/>
</dbReference>
<dbReference type="InterPro" id="IPR003367">
    <property type="entry name" value="Thrombospondin_3-like_rpt"/>
</dbReference>
<gene>
    <name evidence="12" type="ORF">FKW44_006638</name>
</gene>
<dbReference type="InterPro" id="IPR049883">
    <property type="entry name" value="NOTCH1_EGF-like"/>
</dbReference>
<name>A0A7T8QT07_CALRO</name>
<evidence type="ECO:0000256" key="4">
    <source>
        <dbReference type="ARBA" id="ARBA00022737"/>
    </source>
</evidence>
<evidence type="ECO:0000256" key="2">
    <source>
        <dbReference type="ARBA" id="ARBA00022536"/>
    </source>
</evidence>
<dbReference type="SUPFAM" id="SSF103647">
    <property type="entry name" value="TSP type-3 repeat"/>
    <property type="match status" value="2"/>
</dbReference>
<keyword evidence="13" id="KW-1185">Reference proteome</keyword>
<keyword evidence="6" id="KW-0130">Cell adhesion</keyword>
<dbReference type="Proteomes" id="UP000595437">
    <property type="component" value="Chromosome 4"/>
</dbReference>
<keyword evidence="8" id="KW-0325">Glycoprotein</keyword>
<proteinExistence type="inferred from homology"/>
<feature type="repeat" description="TSP type-3" evidence="9">
    <location>
        <begin position="342"/>
        <end position="377"/>
    </location>
</feature>
<dbReference type="InterPro" id="IPR013320">
    <property type="entry name" value="ConA-like_dom_sf"/>
</dbReference>
<reference evidence="13" key="1">
    <citation type="submission" date="2021-01" db="EMBL/GenBank/DDBJ databases">
        <title>Caligus Genome Assembly.</title>
        <authorList>
            <person name="Gallardo-Escarate C."/>
        </authorList>
    </citation>
    <scope>NUCLEOTIDE SEQUENCE [LARGE SCALE GENOMIC DNA]</scope>
</reference>
<dbReference type="Gene3D" id="2.60.120.200">
    <property type="match status" value="1"/>
</dbReference>
<keyword evidence="3" id="KW-0732">Signal</keyword>
<sequence>MPKSPPAAQPPFAGDIPMMNFDEADKLLVMTLRQLIEALNPQKEETTGLRNALLSCKACQIKSPTALTFPPLALQEWNVETPRMGLCAGDGIFCERNVGRNDPCYTGVTCYPKEEQPYYRCGPCPPGMRGNGSFAIPPPCENHPCFNGVDCFHLDRPPYYKCGACPAGLTGMERGVAIWTNATWLTVRCLRDVLQHHAGFRCGPCPTGYTGSEGFVGVGLDFASRQRQVCYDINECAAHNGYCVENSLCVNTEGSFYCGPCIRGFVVIRLRAAVIALAFNAECIQPPSANYYVCKCKVGWAGNGKVCGQDRDLDAWPDMDLSCSETKCRMDNCVDTPNSGQEDSDRDGIGDACDEDADNDGIPNTPDNCPLVSNPDQADTEVDGDDKRGDACDNCPYLPNINQIDTDGDGVGDVCDNCPNTRNPDQRDSDEDTFGDSCDNNNDADKDGIPDEIDNCPNSDGMGDDCDSDADNDGIINERDNCWIAANPDQTDSDNDDTDTDGTPDIFDNCPNNSKIYSTDFRTYQTIDPNWVIYNKGAEIVQTMNSDPGLAVGFHRFGGVDFEGTFFVDTEIDDDISTLSCGRKNTQTYWQATPFRAVAEPGIQLKLVQSESGPGQTM</sequence>
<dbReference type="InterPro" id="IPR018097">
    <property type="entry name" value="EGF_Ca-bd_CS"/>
</dbReference>
<evidence type="ECO:0000256" key="6">
    <source>
        <dbReference type="ARBA" id="ARBA00022889"/>
    </source>
</evidence>
<evidence type="ECO:0000256" key="9">
    <source>
        <dbReference type="PROSITE-ProRule" id="PRU00634"/>
    </source>
</evidence>
<dbReference type="Pfam" id="PF05735">
    <property type="entry name" value="TSP_C"/>
    <property type="match status" value="1"/>
</dbReference>
<evidence type="ECO:0000256" key="8">
    <source>
        <dbReference type="ARBA" id="ARBA00023180"/>
    </source>
</evidence>
<dbReference type="GO" id="GO:0007155">
    <property type="term" value="P:cell adhesion"/>
    <property type="evidence" value="ECO:0007669"/>
    <property type="project" value="UniProtKB-KW"/>
</dbReference>
<feature type="domain" description="TSP C-terminal" evidence="11">
    <location>
        <begin position="512"/>
        <end position="618"/>
    </location>
</feature>
<dbReference type="SUPFAM" id="SSF57196">
    <property type="entry name" value="EGF/Laminin"/>
    <property type="match status" value="1"/>
</dbReference>
<dbReference type="FunFam" id="4.10.1080.10:FF:000001">
    <property type="entry name" value="Thrombospondin 3"/>
    <property type="match status" value="1"/>
</dbReference>
<dbReference type="PROSITE" id="PS01187">
    <property type="entry name" value="EGF_CA"/>
    <property type="match status" value="1"/>
</dbReference>
<dbReference type="SMART" id="SM00181">
    <property type="entry name" value="EGF"/>
    <property type="match status" value="3"/>
</dbReference>
<protein>
    <recommendedName>
        <fullName evidence="11">TSP C-terminal domain-containing protein</fullName>
    </recommendedName>
</protein>
<evidence type="ECO:0000313" key="12">
    <source>
        <dbReference type="EMBL" id="QQP53974.1"/>
    </source>
</evidence>
<dbReference type="OrthoDB" id="14563at2759"/>
<evidence type="ECO:0000256" key="3">
    <source>
        <dbReference type="ARBA" id="ARBA00022729"/>
    </source>
</evidence>
<dbReference type="PROSITE" id="PS51236">
    <property type="entry name" value="TSP_CTER"/>
    <property type="match status" value="1"/>
</dbReference>
<evidence type="ECO:0000256" key="10">
    <source>
        <dbReference type="SAM" id="MobiDB-lite"/>
    </source>
</evidence>
<dbReference type="InterPro" id="IPR000742">
    <property type="entry name" value="EGF"/>
</dbReference>
<feature type="region of interest" description="Disordered" evidence="10">
    <location>
        <begin position="337"/>
        <end position="386"/>
    </location>
</feature>
<dbReference type="Pfam" id="PF02412">
    <property type="entry name" value="TSP_3"/>
    <property type="match status" value="4"/>
</dbReference>
<dbReference type="InterPro" id="IPR001881">
    <property type="entry name" value="EGF-like_Ca-bd_dom"/>
</dbReference>
<dbReference type="Gene3D" id="4.10.1080.10">
    <property type="entry name" value="TSP type-3 repeat"/>
    <property type="match status" value="3"/>
</dbReference>
<dbReference type="PANTHER" id="PTHR10199:SF100">
    <property type="entry name" value="THROMBOSPONDIN, ISOFORM A"/>
    <property type="match status" value="1"/>
</dbReference>
<feature type="compositionally biased region" description="Acidic residues" evidence="10">
    <location>
        <begin position="491"/>
        <end position="502"/>
    </location>
</feature>
<evidence type="ECO:0000256" key="5">
    <source>
        <dbReference type="ARBA" id="ARBA00022837"/>
    </source>
</evidence>
<dbReference type="GO" id="GO:0005576">
    <property type="term" value="C:extracellular region"/>
    <property type="evidence" value="ECO:0007669"/>
    <property type="project" value="InterPro"/>
</dbReference>
<dbReference type="FunFam" id="4.10.1080.10:FF:000004">
    <property type="entry name" value="Cartilage oligomeric matrix protein"/>
    <property type="match status" value="1"/>
</dbReference>
<organism evidence="12 13">
    <name type="scientific">Caligus rogercresseyi</name>
    <name type="common">Sea louse</name>
    <dbReference type="NCBI Taxonomy" id="217165"/>
    <lineage>
        <taxon>Eukaryota</taxon>
        <taxon>Metazoa</taxon>
        <taxon>Ecdysozoa</taxon>
        <taxon>Arthropoda</taxon>
        <taxon>Crustacea</taxon>
        <taxon>Multicrustacea</taxon>
        <taxon>Hexanauplia</taxon>
        <taxon>Copepoda</taxon>
        <taxon>Siphonostomatoida</taxon>
        <taxon>Caligidae</taxon>
        <taxon>Caligus</taxon>
    </lineage>
</organism>
<dbReference type="GO" id="GO:0005509">
    <property type="term" value="F:calcium ion binding"/>
    <property type="evidence" value="ECO:0007669"/>
    <property type="project" value="UniProtKB-UniRule"/>
</dbReference>
<dbReference type="InterPro" id="IPR017897">
    <property type="entry name" value="Thrombospondin_3_rpt"/>
</dbReference>
<evidence type="ECO:0000256" key="7">
    <source>
        <dbReference type="ARBA" id="ARBA00023157"/>
    </source>
</evidence>
<comment type="similarity">
    <text evidence="1">Belongs to the thrombospondin family.</text>
</comment>
<evidence type="ECO:0000313" key="13">
    <source>
        <dbReference type="Proteomes" id="UP000595437"/>
    </source>
</evidence>
<dbReference type="EMBL" id="CP045893">
    <property type="protein sequence ID" value="QQP53974.1"/>
    <property type="molecule type" value="Genomic_DNA"/>
</dbReference>
<dbReference type="AlphaFoldDB" id="A0A7T8QT07"/>
<dbReference type="InterPro" id="IPR028974">
    <property type="entry name" value="TSP_type-3_rpt"/>
</dbReference>
<dbReference type="SMART" id="SM00179">
    <property type="entry name" value="EGF_CA"/>
    <property type="match status" value="1"/>
</dbReference>
<dbReference type="PROSITE" id="PS51234">
    <property type="entry name" value="TSP3"/>
    <property type="match status" value="1"/>
</dbReference>
<evidence type="ECO:0000256" key="1">
    <source>
        <dbReference type="ARBA" id="ARBA00009456"/>
    </source>
</evidence>
<keyword evidence="7" id="KW-1015">Disulfide bond</keyword>
<keyword evidence="5 9" id="KW-0106">Calcium</keyword>